<dbReference type="PROSITE" id="PS00501">
    <property type="entry name" value="SPASE_I_1"/>
    <property type="match status" value="1"/>
</dbReference>
<dbReference type="InterPro" id="IPR036286">
    <property type="entry name" value="LexA/Signal_pep-like_sf"/>
</dbReference>
<dbReference type="NCBIfam" id="TIGR02227">
    <property type="entry name" value="sigpep_I_bact"/>
    <property type="match status" value="1"/>
</dbReference>
<dbReference type="PANTHER" id="PTHR43390:SF1">
    <property type="entry name" value="CHLOROPLAST PROCESSING PEPTIDASE"/>
    <property type="match status" value="1"/>
</dbReference>
<evidence type="ECO:0000256" key="5">
    <source>
        <dbReference type="ARBA" id="ARBA00022670"/>
    </source>
</evidence>
<comment type="caution">
    <text evidence="10">The sequence shown here is derived from an EMBL/GenBank/DDBJ whole genome shotgun (WGS) entry which is preliminary data.</text>
</comment>
<dbReference type="PROSITE" id="PS00760">
    <property type="entry name" value="SPASE_I_2"/>
    <property type="match status" value="1"/>
</dbReference>
<evidence type="ECO:0000313" key="11">
    <source>
        <dbReference type="Proteomes" id="UP001595887"/>
    </source>
</evidence>
<dbReference type="PANTHER" id="PTHR43390">
    <property type="entry name" value="SIGNAL PEPTIDASE I"/>
    <property type="match status" value="1"/>
</dbReference>
<feature type="domain" description="Peptidase S26" evidence="9">
    <location>
        <begin position="43"/>
        <end position="296"/>
    </location>
</feature>
<dbReference type="Proteomes" id="UP001595887">
    <property type="component" value="Unassembled WGS sequence"/>
</dbReference>
<dbReference type="Pfam" id="PF10502">
    <property type="entry name" value="Peptidase_S26"/>
    <property type="match status" value="1"/>
</dbReference>
<reference evidence="11" key="1">
    <citation type="journal article" date="2019" name="Int. J. Syst. Evol. Microbiol.">
        <title>The Global Catalogue of Microorganisms (GCM) 10K type strain sequencing project: providing services to taxonomists for standard genome sequencing and annotation.</title>
        <authorList>
            <consortium name="The Broad Institute Genomics Platform"/>
            <consortium name="The Broad Institute Genome Sequencing Center for Infectious Disease"/>
            <person name="Wu L."/>
            <person name="Ma J."/>
        </authorList>
    </citation>
    <scope>NUCLEOTIDE SEQUENCE [LARGE SCALE GENOMIC DNA]</scope>
    <source>
        <strain evidence="11">CECT 8531</strain>
    </source>
</reference>
<dbReference type="GO" id="GO:0009003">
    <property type="term" value="F:signal peptidase activity"/>
    <property type="evidence" value="ECO:0007669"/>
    <property type="project" value="UniProtKB-EC"/>
</dbReference>
<dbReference type="Gene3D" id="2.10.109.10">
    <property type="entry name" value="Umud Fragment, subunit A"/>
    <property type="match status" value="2"/>
</dbReference>
<name>A0ABV8RE39_9SPHN</name>
<dbReference type="RefSeq" id="WP_381421349.1">
    <property type="nucleotide sequence ID" value="NZ_JBHSDH010000012.1"/>
</dbReference>
<comment type="subcellular location">
    <subcellularLocation>
        <location evidence="8">Membrane</location>
        <topology evidence="8">Single-pass type II membrane protein</topology>
    </subcellularLocation>
</comment>
<gene>
    <name evidence="10" type="primary">lepB</name>
    <name evidence="10" type="ORF">ACFOWX_03490</name>
</gene>
<keyword evidence="7" id="KW-0812">Transmembrane</keyword>
<evidence type="ECO:0000259" key="9">
    <source>
        <dbReference type="Pfam" id="PF10502"/>
    </source>
</evidence>
<evidence type="ECO:0000313" key="10">
    <source>
        <dbReference type="EMBL" id="MFC4291473.1"/>
    </source>
</evidence>
<dbReference type="CDD" id="cd06530">
    <property type="entry name" value="S26_SPase_I"/>
    <property type="match status" value="1"/>
</dbReference>
<keyword evidence="7" id="KW-0472">Membrane</keyword>
<protein>
    <recommendedName>
        <fullName evidence="4 7">Signal peptidase I</fullName>
        <ecNumber evidence="3 7">3.4.21.89</ecNumber>
    </recommendedName>
</protein>
<evidence type="ECO:0000256" key="3">
    <source>
        <dbReference type="ARBA" id="ARBA00013208"/>
    </source>
</evidence>
<organism evidence="10 11">
    <name type="scientific">Sphingorhabdus arenilitoris</name>
    <dbReference type="NCBI Taxonomy" id="1490041"/>
    <lineage>
        <taxon>Bacteria</taxon>
        <taxon>Pseudomonadati</taxon>
        <taxon>Pseudomonadota</taxon>
        <taxon>Alphaproteobacteria</taxon>
        <taxon>Sphingomonadales</taxon>
        <taxon>Sphingomonadaceae</taxon>
        <taxon>Sphingorhabdus</taxon>
    </lineage>
</organism>
<comment type="catalytic activity">
    <reaction evidence="1 7">
        <text>Cleavage of hydrophobic, N-terminal signal or leader sequences from secreted and periplasmic proteins.</text>
        <dbReference type="EC" id="3.4.21.89"/>
    </reaction>
</comment>
<evidence type="ECO:0000256" key="8">
    <source>
        <dbReference type="RuleBase" id="RU362042"/>
    </source>
</evidence>
<evidence type="ECO:0000256" key="7">
    <source>
        <dbReference type="RuleBase" id="RU003993"/>
    </source>
</evidence>
<dbReference type="PRINTS" id="PR00727">
    <property type="entry name" value="LEADERPTASE"/>
</dbReference>
<dbReference type="EC" id="3.4.21.89" evidence="3 7"/>
<sequence length="330" mass="36306">MNNDSSTGPIETGHEQENIAGDVSAAGEPQRSSKLAALWAEIKGLFWLLLAVLVFHSFVAKPFYIPSVSMMPTLYVGDRLFVSKYAYGWSHVSPTIPNPSAIFRWIVLRENVSSLAVELPPSDGRVWGKMPERGDIVILKPEGKTDDLIKRVIGVPGDLLEMRAGQIWLNGKPVKREQQPDTLIPEDGHLCDRGGFIPPGPCYEGFTEDPVRQKDGSLVYSVPTVRETLPNGVSYNTFDIGETMADDFAPIRIPQGHLFLMGDNRDRSADSRIDRSSGGLGGPVSWDRIGGRAEIISFSLDGTTGWNPKSWWNSLRGSRAGTSLRPDTEK</sequence>
<comment type="similarity">
    <text evidence="2 8">Belongs to the peptidase S26 family.</text>
</comment>
<keyword evidence="5 7" id="KW-0645">Protease</keyword>
<keyword evidence="11" id="KW-1185">Reference proteome</keyword>
<evidence type="ECO:0000256" key="4">
    <source>
        <dbReference type="ARBA" id="ARBA00019232"/>
    </source>
</evidence>
<evidence type="ECO:0000256" key="1">
    <source>
        <dbReference type="ARBA" id="ARBA00000677"/>
    </source>
</evidence>
<dbReference type="EMBL" id="JBHSDH010000012">
    <property type="protein sequence ID" value="MFC4291473.1"/>
    <property type="molecule type" value="Genomic_DNA"/>
</dbReference>
<keyword evidence="7" id="KW-1133">Transmembrane helix</keyword>
<dbReference type="InterPro" id="IPR000223">
    <property type="entry name" value="Pept_S26A_signal_pept_1"/>
</dbReference>
<dbReference type="SUPFAM" id="SSF51306">
    <property type="entry name" value="LexA/Signal peptidase"/>
    <property type="match status" value="1"/>
</dbReference>
<evidence type="ECO:0000256" key="6">
    <source>
        <dbReference type="ARBA" id="ARBA00022801"/>
    </source>
</evidence>
<accession>A0ABV8RE39</accession>
<dbReference type="InterPro" id="IPR019756">
    <property type="entry name" value="Pept_S26A_signal_pept_1_Ser-AS"/>
</dbReference>
<evidence type="ECO:0000256" key="2">
    <source>
        <dbReference type="ARBA" id="ARBA00009370"/>
    </source>
</evidence>
<dbReference type="InterPro" id="IPR019757">
    <property type="entry name" value="Pept_S26A_signal_pept_1_Lys-AS"/>
</dbReference>
<feature type="transmembrane region" description="Helical" evidence="7">
    <location>
        <begin position="44"/>
        <end position="64"/>
    </location>
</feature>
<keyword evidence="6 7" id="KW-0378">Hydrolase</keyword>
<dbReference type="InterPro" id="IPR019533">
    <property type="entry name" value="Peptidase_S26"/>
</dbReference>
<proteinExistence type="inferred from homology"/>